<feature type="region of interest" description="Disordered" evidence="1">
    <location>
        <begin position="262"/>
        <end position="289"/>
    </location>
</feature>
<dbReference type="Pfam" id="PF12298">
    <property type="entry name" value="Bot1p"/>
    <property type="match status" value="1"/>
</dbReference>
<feature type="region of interest" description="Disordered" evidence="1">
    <location>
        <begin position="37"/>
        <end position="74"/>
    </location>
</feature>
<dbReference type="GO" id="GO:0032543">
    <property type="term" value="P:mitochondrial translation"/>
    <property type="evidence" value="ECO:0000318"/>
    <property type="project" value="GO_Central"/>
</dbReference>
<dbReference type="KEGG" id="cne:CNH01595"/>
<feature type="compositionally biased region" description="Basic and acidic residues" evidence="1">
    <location>
        <begin position="242"/>
        <end position="252"/>
    </location>
</feature>
<proteinExistence type="predicted"/>
<dbReference type="KEGG" id="cne:CNH01600"/>
<dbReference type="STRING" id="214684.Q5KCM6"/>
<reference evidence="2 3" key="1">
    <citation type="journal article" date="2005" name="Science">
        <title>The genome of the basidiomycetous yeast and human pathogen Cryptococcus neoformans.</title>
        <authorList>
            <person name="Loftus B.J."/>
            <person name="Fung E."/>
            <person name="Roncaglia P."/>
            <person name="Rowley D."/>
            <person name="Amedeo P."/>
            <person name="Bruno D."/>
            <person name="Vamathevan J."/>
            <person name="Miranda M."/>
            <person name="Anderson I.J."/>
            <person name="Fraser J.A."/>
            <person name="Allen J.E."/>
            <person name="Bosdet I.E."/>
            <person name="Brent M.R."/>
            <person name="Chiu R."/>
            <person name="Doering T.L."/>
            <person name="Donlin M.J."/>
            <person name="D'Souza C.A."/>
            <person name="Fox D.S."/>
            <person name="Grinberg V."/>
            <person name="Fu J."/>
            <person name="Fukushima M."/>
            <person name="Haas B.J."/>
            <person name="Huang J.C."/>
            <person name="Janbon G."/>
            <person name="Jones S.J."/>
            <person name="Koo H.L."/>
            <person name="Krzywinski M.I."/>
            <person name="Kwon-Chung J.K."/>
            <person name="Lengeler K.B."/>
            <person name="Maiti R."/>
            <person name="Marra M.A."/>
            <person name="Marra R.E."/>
            <person name="Mathewson C.A."/>
            <person name="Mitchell T.G."/>
            <person name="Pertea M."/>
            <person name="Riggs F.R."/>
            <person name="Salzberg S.L."/>
            <person name="Schein J.E."/>
            <person name="Shvartsbeyn A."/>
            <person name="Shin H."/>
            <person name="Shumway M."/>
            <person name="Specht C.A."/>
            <person name="Suh B.B."/>
            <person name="Tenney A."/>
            <person name="Utterback T.R."/>
            <person name="Wickes B.L."/>
            <person name="Wortman J.R."/>
            <person name="Wye N.H."/>
            <person name="Kronstad J.W."/>
            <person name="Lodge J.K."/>
            <person name="Heitman J."/>
            <person name="Davis R.W."/>
            <person name="Fraser C.M."/>
            <person name="Hyman R.W."/>
        </authorList>
    </citation>
    <scope>NUCLEOTIDE SEQUENCE [LARGE SCALE GENOMIC DNA]</scope>
    <source>
        <strain evidence="3">JEC21 / ATCC MYA-565</strain>
    </source>
</reference>
<sequence>MSLLSFSNIAGPSRLPLQVTVTACRRAVAARFYATEAQEPQEPLAAEQSEQSAPVDELSALTLDPSTPATRSGLEKREGRIFYRDWLRYEGEQFRVPQKGQKAKWLGGNVPYPSNPSFRPPPPLSNHIQDQVFADLQRGQSVAELSVKYNISKARVEAIQKLKEIETEYKRRSLPLQTAFLEGMEPLLGVRTPISPRTRQHDPALARELDLAHEAHPSTAAERLEEQRFDAGIGEEGAFGQRTRESTKPSIERTVWEFMDEESALLEKETQGQKTREKRQRRKEREART</sequence>
<dbReference type="VEuPathDB" id="FungiDB:CNH01600"/>
<dbReference type="AlphaFoldDB" id="Q5KCM6"/>
<dbReference type="GeneID" id="36392997"/>
<keyword evidence="3" id="KW-1185">Reference proteome</keyword>
<gene>
    <name evidence="2" type="ordered locus">CNH01600</name>
</gene>
<feature type="compositionally biased region" description="Low complexity" evidence="1">
    <location>
        <begin position="37"/>
        <end position="53"/>
    </location>
</feature>
<name>Q5KCM6_CRYD1</name>
<protein>
    <submittedName>
        <fullName evidence="2">Expressed protein</fullName>
    </submittedName>
</protein>
<dbReference type="RefSeq" id="XP_024513434.1">
    <property type="nucleotide sequence ID" value="XM_024657663.1"/>
</dbReference>
<dbReference type="InParanoid" id="Q5KCM6"/>
<evidence type="ECO:0000256" key="1">
    <source>
        <dbReference type="SAM" id="MobiDB-lite"/>
    </source>
</evidence>
<accession>Q5KCM6</accession>
<dbReference type="EMBL" id="AE017348">
    <property type="protein sequence ID" value="AAW45278.2"/>
    <property type="molecule type" value="Genomic_DNA"/>
</dbReference>
<dbReference type="OrthoDB" id="10052321at2759"/>
<evidence type="ECO:0000313" key="2">
    <source>
        <dbReference type="EMBL" id="AAW45278.2"/>
    </source>
</evidence>
<feature type="compositionally biased region" description="Basic and acidic residues" evidence="1">
    <location>
        <begin position="265"/>
        <end position="275"/>
    </location>
</feature>
<dbReference type="Proteomes" id="UP000002149">
    <property type="component" value="Chromosome 8"/>
</dbReference>
<dbReference type="GO" id="GO:0005763">
    <property type="term" value="C:mitochondrial small ribosomal subunit"/>
    <property type="evidence" value="ECO:0000318"/>
    <property type="project" value="GO_Central"/>
</dbReference>
<dbReference type="PANTHER" id="PTHR28158">
    <property type="entry name" value="37S RIBOSOMAL PROTEIN S35, MITOCHONDRIAL"/>
    <property type="match status" value="1"/>
</dbReference>
<dbReference type="RefSeq" id="XP_572585.2">
    <property type="nucleotide sequence ID" value="XM_572585.2"/>
</dbReference>
<dbReference type="GO" id="GO:0003735">
    <property type="term" value="F:structural constituent of ribosome"/>
    <property type="evidence" value="ECO:0000318"/>
    <property type="project" value="GO_Central"/>
</dbReference>
<feature type="region of interest" description="Disordered" evidence="1">
    <location>
        <begin position="233"/>
        <end position="252"/>
    </location>
</feature>
<dbReference type="PaxDb" id="214684-Q5KCM6"/>
<dbReference type="GeneID" id="3259284"/>
<dbReference type="HOGENOM" id="CLU_346125_0_0_1"/>
<evidence type="ECO:0000313" key="3">
    <source>
        <dbReference type="Proteomes" id="UP000002149"/>
    </source>
</evidence>
<dbReference type="InterPro" id="IPR021036">
    <property type="entry name" value="Ribosomal_mS45"/>
</dbReference>
<organism evidence="2 3">
    <name type="scientific">Cryptococcus deneoformans (strain JEC21 / ATCC MYA-565)</name>
    <name type="common">Cryptococcus neoformans var. neoformans serotype D</name>
    <dbReference type="NCBI Taxonomy" id="214684"/>
    <lineage>
        <taxon>Eukaryota</taxon>
        <taxon>Fungi</taxon>
        <taxon>Dikarya</taxon>
        <taxon>Basidiomycota</taxon>
        <taxon>Agaricomycotina</taxon>
        <taxon>Tremellomycetes</taxon>
        <taxon>Tremellales</taxon>
        <taxon>Cryptococcaceae</taxon>
        <taxon>Cryptococcus</taxon>
        <taxon>Cryptococcus neoformans species complex</taxon>
    </lineage>
</organism>
<dbReference type="PANTHER" id="PTHR28158:SF1">
    <property type="entry name" value="SMALL RIBOSOMAL SUBUNIT PROTEIN MS45"/>
    <property type="match status" value="1"/>
</dbReference>